<sequence>MGKLVVSGLLVGTAPVLDDGGPSHPGPRRLWELAAEHRAAVLGVSPGYLQDSARAGLGPGRELDLSASRLPGSTGEPLPAQPYWVREHIGEHVRVFSTCAGTDIVSGFTGGAPTPVWAGEMSAPLLGVPGEAWDAYGLPVTDEVGELVVTRPLTSVPGNWWARGPGQGNPVDDPSVPMSGA</sequence>
<gene>
    <name evidence="2" type="ORF">NBG84_38680</name>
</gene>
<accession>A0ABT0V0V7</accession>
<evidence type="ECO:0000313" key="3">
    <source>
        <dbReference type="Proteomes" id="UP001431429"/>
    </source>
</evidence>
<proteinExistence type="predicted"/>
<evidence type="ECO:0000313" key="2">
    <source>
        <dbReference type="EMBL" id="MCM2394131.1"/>
    </source>
</evidence>
<dbReference type="Gene3D" id="3.40.50.12780">
    <property type="entry name" value="N-terminal domain of ligase-like"/>
    <property type="match status" value="1"/>
</dbReference>
<dbReference type="SUPFAM" id="SSF56801">
    <property type="entry name" value="Acetyl-CoA synthetase-like"/>
    <property type="match status" value="1"/>
</dbReference>
<organism evidence="2 3">
    <name type="scientific">Streptomyces albipurpureus</name>
    <dbReference type="NCBI Taxonomy" id="2897419"/>
    <lineage>
        <taxon>Bacteria</taxon>
        <taxon>Bacillati</taxon>
        <taxon>Actinomycetota</taxon>
        <taxon>Actinomycetes</taxon>
        <taxon>Kitasatosporales</taxon>
        <taxon>Streptomycetaceae</taxon>
        <taxon>Streptomyces</taxon>
    </lineage>
</organism>
<dbReference type="PANTHER" id="PTHR42921">
    <property type="entry name" value="ACETOACETYL-COA SYNTHETASE"/>
    <property type="match status" value="1"/>
</dbReference>
<evidence type="ECO:0000256" key="1">
    <source>
        <dbReference type="SAM" id="MobiDB-lite"/>
    </source>
</evidence>
<name>A0ABT0V0V7_9ACTN</name>
<dbReference type="PANTHER" id="PTHR42921:SF1">
    <property type="entry name" value="ACETOACETYL-COA SYNTHETASE"/>
    <property type="match status" value="1"/>
</dbReference>
<protein>
    <submittedName>
        <fullName evidence="2">Uncharacterized protein</fullName>
    </submittedName>
</protein>
<reference evidence="2" key="1">
    <citation type="submission" date="2022-06" db="EMBL/GenBank/DDBJ databases">
        <title>Genome public.</title>
        <authorList>
            <person name="Sun Q."/>
        </authorList>
    </citation>
    <scope>NUCLEOTIDE SEQUENCE</scope>
    <source>
        <strain evidence="2">CWNU-1</strain>
    </source>
</reference>
<feature type="region of interest" description="Disordered" evidence="1">
    <location>
        <begin position="160"/>
        <end position="181"/>
    </location>
</feature>
<keyword evidence="3" id="KW-1185">Reference proteome</keyword>
<comment type="caution">
    <text evidence="2">The sequence shown here is derived from an EMBL/GenBank/DDBJ whole genome shotgun (WGS) entry which is preliminary data.</text>
</comment>
<dbReference type="RefSeq" id="WP_250924411.1">
    <property type="nucleotide sequence ID" value="NZ_JAMQAW010000099.1"/>
</dbReference>
<dbReference type="InterPro" id="IPR042099">
    <property type="entry name" value="ANL_N_sf"/>
</dbReference>
<dbReference type="Proteomes" id="UP001431429">
    <property type="component" value="Unassembled WGS sequence"/>
</dbReference>
<dbReference type="EMBL" id="JAMQAW010000099">
    <property type="protein sequence ID" value="MCM2394131.1"/>
    <property type="molecule type" value="Genomic_DNA"/>
</dbReference>